<dbReference type="Proteomes" id="UP000662111">
    <property type="component" value="Unassembled WGS sequence"/>
</dbReference>
<evidence type="ECO:0000256" key="2">
    <source>
        <dbReference type="ARBA" id="ARBA00014363"/>
    </source>
</evidence>
<keyword evidence="5" id="KW-0235">DNA replication</keyword>
<evidence type="ECO:0000259" key="9">
    <source>
        <dbReference type="Pfam" id="PF09115"/>
    </source>
</evidence>
<sequence>MSVFDQLVGQDRAVATLRHTVSTPRAMTHAWLVTGPPGSGRSVAARAFAAALQCQAPGDPGCGECQACRTATAGTHPDVTIVATSETFIKVAEARDLALLAQTRPSAGPWRIIVVEDADRLNEPAADALLKSLEEPPPRTVWVLCAPSQEDLIVTVRSRCRHLRLGTPPVDAVADLLVERDGIDPAMAHYAARAAQSHIGIARRLATDEHARARRREIISIPLTLTGLGAALRAAQDLVDEAGAGAEAVSADRADQERRQLLAQLGADPSARTQPPAVRAHLRDLEARQKRQARRQQHDSIDAALTDLASVYRDALVVSTRSQVELVNATEPDQVQQLARSFSAEGLLRALETIGLARQRLIANGAPLLVLEAMMIGLTVPSGPAGSGSRQTSGTGRRATVATG</sequence>
<organism evidence="10 11">
    <name type="scientific">Ornithinimicrobium pekingense</name>
    <dbReference type="NCBI Taxonomy" id="384677"/>
    <lineage>
        <taxon>Bacteria</taxon>
        <taxon>Bacillati</taxon>
        <taxon>Actinomycetota</taxon>
        <taxon>Actinomycetes</taxon>
        <taxon>Micrococcales</taxon>
        <taxon>Ornithinimicrobiaceae</taxon>
        <taxon>Ornithinimicrobium</taxon>
    </lineage>
</organism>
<dbReference type="Gene3D" id="3.40.50.300">
    <property type="entry name" value="P-loop containing nucleotide triphosphate hydrolases"/>
    <property type="match status" value="1"/>
</dbReference>
<keyword evidence="11" id="KW-1185">Reference proteome</keyword>
<dbReference type="SUPFAM" id="SSF52540">
    <property type="entry name" value="P-loop containing nucleoside triphosphate hydrolases"/>
    <property type="match status" value="1"/>
</dbReference>
<feature type="region of interest" description="Disordered" evidence="8">
    <location>
        <begin position="382"/>
        <end position="404"/>
    </location>
</feature>
<dbReference type="EMBL" id="BMLB01000001">
    <property type="protein sequence ID" value="GGK57903.1"/>
    <property type="molecule type" value="Genomic_DNA"/>
</dbReference>
<protein>
    <recommendedName>
        <fullName evidence="2">DNA polymerase III subunit delta'</fullName>
        <ecNumber evidence="1">2.7.7.7</ecNumber>
    </recommendedName>
</protein>
<dbReference type="NCBIfam" id="NF005926">
    <property type="entry name" value="PRK07940.1"/>
    <property type="match status" value="1"/>
</dbReference>
<dbReference type="PANTHER" id="PTHR11669">
    <property type="entry name" value="REPLICATION FACTOR C / DNA POLYMERASE III GAMMA-TAU SUBUNIT"/>
    <property type="match status" value="1"/>
</dbReference>
<dbReference type="EC" id="2.7.7.7" evidence="1"/>
<dbReference type="InterPro" id="IPR015199">
    <property type="entry name" value="DNA_pol_III_delta_C"/>
</dbReference>
<dbReference type="InterPro" id="IPR050238">
    <property type="entry name" value="DNA_Rep/Repair_Clamp_Loader"/>
</dbReference>
<feature type="compositionally biased region" description="Low complexity" evidence="8">
    <location>
        <begin position="387"/>
        <end position="404"/>
    </location>
</feature>
<dbReference type="Pfam" id="PF13177">
    <property type="entry name" value="DNA_pol3_delta2"/>
    <property type="match status" value="1"/>
</dbReference>
<keyword evidence="4" id="KW-0548">Nucleotidyltransferase</keyword>
<evidence type="ECO:0000313" key="10">
    <source>
        <dbReference type="EMBL" id="GGK57903.1"/>
    </source>
</evidence>
<evidence type="ECO:0000313" key="11">
    <source>
        <dbReference type="Proteomes" id="UP000662111"/>
    </source>
</evidence>
<dbReference type="PANTHER" id="PTHR11669:SF8">
    <property type="entry name" value="DNA POLYMERASE III SUBUNIT DELTA"/>
    <property type="match status" value="1"/>
</dbReference>
<reference evidence="11" key="1">
    <citation type="journal article" date="2019" name="Int. J. Syst. Evol. Microbiol.">
        <title>The Global Catalogue of Microorganisms (GCM) 10K type strain sequencing project: providing services to taxonomists for standard genome sequencing and annotation.</title>
        <authorList>
            <consortium name="The Broad Institute Genomics Platform"/>
            <consortium name="The Broad Institute Genome Sequencing Center for Infectious Disease"/>
            <person name="Wu L."/>
            <person name="Ma J."/>
        </authorList>
    </citation>
    <scope>NUCLEOTIDE SEQUENCE [LARGE SCALE GENOMIC DNA]</scope>
    <source>
        <strain evidence="11">CGMCC 1.5362</strain>
    </source>
</reference>
<name>A0ABQ2F3B8_9MICO</name>
<dbReference type="InterPro" id="IPR027417">
    <property type="entry name" value="P-loop_NTPase"/>
</dbReference>
<proteinExistence type="predicted"/>
<evidence type="ECO:0000256" key="1">
    <source>
        <dbReference type="ARBA" id="ARBA00012417"/>
    </source>
</evidence>
<comment type="catalytic activity">
    <reaction evidence="7">
        <text>DNA(n) + a 2'-deoxyribonucleoside 5'-triphosphate = DNA(n+1) + diphosphate</text>
        <dbReference type="Rhea" id="RHEA:22508"/>
        <dbReference type="Rhea" id="RHEA-COMP:17339"/>
        <dbReference type="Rhea" id="RHEA-COMP:17340"/>
        <dbReference type="ChEBI" id="CHEBI:33019"/>
        <dbReference type="ChEBI" id="CHEBI:61560"/>
        <dbReference type="ChEBI" id="CHEBI:173112"/>
        <dbReference type="EC" id="2.7.7.7"/>
    </reaction>
</comment>
<evidence type="ECO:0000256" key="7">
    <source>
        <dbReference type="ARBA" id="ARBA00049244"/>
    </source>
</evidence>
<dbReference type="NCBIfam" id="TIGR00678">
    <property type="entry name" value="holB"/>
    <property type="match status" value="1"/>
</dbReference>
<keyword evidence="6" id="KW-0239">DNA-directed DNA polymerase</keyword>
<dbReference type="InterPro" id="IPR004622">
    <property type="entry name" value="DNA_pol_HolB"/>
</dbReference>
<evidence type="ECO:0000256" key="3">
    <source>
        <dbReference type="ARBA" id="ARBA00022679"/>
    </source>
</evidence>
<accession>A0ABQ2F3B8</accession>
<keyword evidence="3" id="KW-0808">Transferase</keyword>
<evidence type="ECO:0000256" key="5">
    <source>
        <dbReference type="ARBA" id="ARBA00022705"/>
    </source>
</evidence>
<evidence type="ECO:0000256" key="8">
    <source>
        <dbReference type="SAM" id="MobiDB-lite"/>
    </source>
</evidence>
<feature type="domain" description="DNA polymerase III delta subunit C-terminal" evidence="9">
    <location>
        <begin position="301"/>
        <end position="362"/>
    </location>
</feature>
<evidence type="ECO:0000256" key="6">
    <source>
        <dbReference type="ARBA" id="ARBA00022932"/>
    </source>
</evidence>
<comment type="caution">
    <text evidence="10">The sequence shown here is derived from an EMBL/GenBank/DDBJ whole genome shotgun (WGS) entry which is preliminary data.</text>
</comment>
<dbReference type="Pfam" id="PF09115">
    <property type="entry name" value="DNApol3-delta_C"/>
    <property type="match status" value="1"/>
</dbReference>
<evidence type="ECO:0000256" key="4">
    <source>
        <dbReference type="ARBA" id="ARBA00022695"/>
    </source>
</evidence>
<gene>
    <name evidence="10" type="ORF">GCM10011509_02940</name>
</gene>
<dbReference type="RefSeq" id="WP_022920939.1">
    <property type="nucleotide sequence ID" value="NZ_BMLB01000001.1"/>
</dbReference>